<evidence type="ECO:0000256" key="8">
    <source>
        <dbReference type="ARBA" id="ARBA00022960"/>
    </source>
</evidence>
<dbReference type="GO" id="GO:0008360">
    <property type="term" value="P:regulation of cell shape"/>
    <property type="evidence" value="ECO:0007669"/>
    <property type="project" value="UniProtKB-KW"/>
</dbReference>
<feature type="compositionally biased region" description="Polar residues" evidence="14">
    <location>
        <begin position="731"/>
        <end position="754"/>
    </location>
</feature>
<feature type="compositionally biased region" description="Low complexity" evidence="14">
    <location>
        <begin position="764"/>
        <end position="785"/>
    </location>
</feature>
<protein>
    <submittedName>
        <fullName evidence="16">Membrane carboxypeptidase (Penicillin-binding protein)</fullName>
    </submittedName>
</protein>
<dbReference type="CDD" id="cd06577">
    <property type="entry name" value="PASTA_pknB"/>
    <property type="match status" value="1"/>
</dbReference>
<dbReference type="SUPFAM" id="SSF56601">
    <property type="entry name" value="beta-lactamase/transpeptidase-like"/>
    <property type="match status" value="1"/>
</dbReference>
<evidence type="ECO:0000256" key="9">
    <source>
        <dbReference type="ARBA" id="ARBA00022984"/>
    </source>
</evidence>
<evidence type="ECO:0000256" key="1">
    <source>
        <dbReference type="ARBA" id="ARBA00007090"/>
    </source>
</evidence>
<keyword evidence="4" id="KW-0645">Protease</keyword>
<keyword evidence="5" id="KW-0328">Glycosyltransferase</keyword>
<dbReference type="InterPro" id="IPR001264">
    <property type="entry name" value="Glyco_trans_51"/>
</dbReference>
<dbReference type="Gene3D" id="3.40.710.10">
    <property type="entry name" value="DD-peptidase/beta-lactamase superfamily"/>
    <property type="match status" value="1"/>
</dbReference>
<dbReference type="Gene3D" id="3.30.10.20">
    <property type="match status" value="1"/>
</dbReference>
<name>A0A0F6T9I7_9CORY</name>
<dbReference type="Pfam" id="PF00912">
    <property type="entry name" value="Transgly"/>
    <property type="match status" value="1"/>
</dbReference>
<dbReference type="GO" id="GO:0009252">
    <property type="term" value="P:peptidoglycan biosynthetic process"/>
    <property type="evidence" value="ECO:0007669"/>
    <property type="project" value="UniProtKB-KW"/>
</dbReference>
<dbReference type="GO" id="GO:0030288">
    <property type="term" value="C:outer membrane-bounded periplasmic space"/>
    <property type="evidence" value="ECO:0007669"/>
    <property type="project" value="TreeGrafter"/>
</dbReference>
<dbReference type="SUPFAM" id="SSF53955">
    <property type="entry name" value="Lysozyme-like"/>
    <property type="match status" value="1"/>
</dbReference>
<dbReference type="InterPro" id="IPR036950">
    <property type="entry name" value="PBP_transglycosylase"/>
</dbReference>
<evidence type="ECO:0000313" key="16">
    <source>
        <dbReference type="EMBL" id="AKE38166.1"/>
    </source>
</evidence>
<dbReference type="KEGG" id="ccj:UL81_00900"/>
<evidence type="ECO:0000256" key="14">
    <source>
        <dbReference type="SAM" id="MobiDB-lite"/>
    </source>
</evidence>
<dbReference type="FunFam" id="1.10.3810.10:FF:000001">
    <property type="entry name" value="Penicillin-binding protein 1A"/>
    <property type="match status" value="1"/>
</dbReference>
<dbReference type="Pfam" id="PF03793">
    <property type="entry name" value="PASTA"/>
    <property type="match status" value="1"/>
</dbReference>
<dbReference type="InterPro" id="IPR023346">
    <property type="entry name" value="Lysozyme-like_dom_sf"/>
</dbReference>
<gene>
    <name evidence="16" type="ORF">UL81_00900</name>
</gene>
<dbReference type="HOGENOM" id="CLU_006354_2_6_11"/>
<keyword evidence="8" id="KW-0133">Cell shape</keyword>
<feature type="region of interest" description="Disordered" evidence="14">
    <location>
        <begin position="722"/>
        <end position="795"/>
    </location>
</feature>
<keyword evidence="11" id="KW-0961">Cell wall biogenesis/degradation</keyword>
<reference evidence="16 17" key="1">
    <citation type="journal article" date="2015" name="Genome Announc.">
        <title>Complete Genome Sequence of Corynebacterium camporealensis DSM 44610, Isolated from the Milk of a Manchega Sheep with Subclinical Mastitis.</title>
        <authorList>
            <person name="Ruckert C."/>
            <person name="Albersmeier A."/>
            <person name="Winkler A."/>
            <person name="Tauch A."/>
        </authorList>
    </citation>
    <scope>NUCLEOTIDE SEQUENCE [LARGE SCALE GENOMIC DNA]</scope>
    <source>
        <strain evidence="16 17">DSM 44610</strain>
    </source>
</reference>
<accession>A0A0F6T9I7</accession>
<evidence type="ECO:0000259" key="15">
    <source>
        <dbReference type="PROSITE" id="PS51178"/>
    </source>
</evidence>
<dbReference type="InterPro" id="IPR050396">
    <property type="entry name" value="Glycosyltr_51/Transpeptidase"/>
</dbReference>
<dbReference type="GO" id="GO:0008955">
    <property type="term" value="F:peptidoglycan glycosyltransferase activity"/>
    <property type="evidence" value="ECO:0007669"/>
    <property type="project" value="UniProtKB-EC"/>
</dbReference>
<dbReference type="PROSITE" id="PS51178">
    <property type="entry name" value="PASTA"/>
    <property type="match status" value="1"/>
</dbReference>
<comment type="similarity">
    <text evidence="2">In the N-terminal section; belongs to the glycosyltransferase 51 family.</text>
</comment>
<dbReference type="GO" id="GO:0008658">
    <property type="term" value="F:penicillin binding"/>
    <property type="evidence" value="ECO:0007669"/>
    <property type="project" value="InterPro"/>
</dbReference>
<keyword evidence="3 16" id="KW-0121">Carboxypeptidase</keyword>
<evidence type="ECO:0000256" key="5">
    <source>
        <dbReference type="ARBA" id="ARBA00022676"/>
    </source>
</evidence>
<dbReference type="AlphaFoldDB" id="A0A0F6T9I7"/>
<dbReference type="PATRIC" id="fig|161896.4.peg.174"/>
<evidence type="ECO:0000256" key="10">
    <source>
        <dbReference type="ARBA" id="ARBA00023268"/>
    </source>
</evidence>
<keyword evidence="17" id="KW-1185">Reference proteome</keyword>
<dbReference type="PANTHER" id="PTHR32282:SF33">
    <property type="entry name" value="PEPTIDOGLYCAN GLYCOSYLTRANSFERASE"/>
    <property type="match status" value="1"/>
</dbReference>
<dbReference type="GO" id="GO:0006508">
    <property type="term" value="P:proteolysis"/>
    <property type="evidence" value="ECO:0007669"/>
    <property type="project" value="UniProtKB-KW"/>
</dbReference>
<evidence type="ECO:0000256" key="6">
    <source>
        <dbReference type="ARBA" id="ARBA00022679"/>
    </source>
</evidence>
<dbReference type="Pfam" id="PF00905">
    <property type="entry name" value="Transpeptidase"/>
    <property type="match status" value="1"/>
</dbReference>
<dbReference type="STRING" id="161896.UL81_00900"/>
<evidence type="ECO:0000313" key="17">
    <source>
        <dbReference type="Proteomes" id="UP000033566"/>
    </source>
</evidence>
<evidence type="ECO:0000256" key="3">
    <source>
        <dbReference type="ARBA" id="ARBA00022645"/>
    </source>
</evidence>
<keyword evidence="10" id="KW-0511">Multifunctional enzyme</keyword>
<dbReference type="InterPro" id="IPR012338">
    <property type="entry name" value="Beta-lactam/transpept-like"/>
</dbReference>
<sequence>MLVGVLTALTIAPFAGLTGVVVARANDTMQSDLQDLTAGDAPGVTTIQDSTGEDLAYLYNQRRHPVEFDAISQHMKDAIVAIEDNRFYEHDGVDLQGNLRALWTNLAAGGISQGASTLNQQYVKNYLLLVSAETDEERAAATEQSIPRKLREMSMAAEMDRDLSKEEILANYLNLVPFGNHAYGVEAAARTYFGHSAADLTVPQSALLAGIVQSSEYLNPYTNPEGATERRNLVLQAMADNGYLDQAAADGFKQEGLGVLDSPALLPDGCIGANDRGFFCDYVLEYLSEKGLDAEELSRGGYTIHTTLDPQVQDASLQAVQSRTSPDAAGVAEVMSVVKPSRTDRDVLAMVSSREYGLDLDANETLLPQPYSLVGNGAGSVFKAFTAAAALDAGYGVESELDVPERYEAEGLGFGGAEDCPPSRYCVENAGTYPATLTLQDALAQSPNTTFIKLIEQVGVAPVVDMSVKLGLRSYNDPGSYDGDSSIAEHAKDANMGSYTLGPTAVNPLELSNVGATIAAGGRWCEPNPVESVTDRNGNEVYLPATECEQAVDRELADALSNALSKDTDNGTAANSARSAGFGAQVGSKTGTTESNQSSAYLAFNSEIAAAPYIYNDGTSTTPLCSGPVRQCGSGNLYGGLEPAQTFFGLANSIPQVSRGGLPGYDDKYNEGTSTPLLDDLRGKSESEARRILEDEGYTVKTARVVGGNVPYGRVVRAVPFNGPLRDGSEVTLQLSDGSSASNTPSSGTADANSTGNTDGGGNDPAPRRNNNGPRSNNPGPSWPSQDDIDSFANDVRNFFGL</sequence>
<evidence type="ECO:0000256" key="12">
    <source>
        <dbReference type="ARBA" id="ARBA00034000"/>
    </source>
</evidence>
<comment type="similarity">
    <text evidence="1">In the C-terminal section; belongs to the transpeptidase family.</text>
</comment>
<evidence type="ECO:0000256" key="2">
    <source>
        <dbReference type="ARBA" id="ARBA00007739"/>
    </source>
</evidence>
<dbReference type="InterPro" id="IPR001460">
    <property type="entry name" value="PCN-bd_Tpept"/>
</dbReference>
<organism evidence="16 17">
    <name type="scientific">Corynebacterium camporealensis</name>
    <dbReference type="NCBI Taxonomy" id="161896"/>
    <lineage>
        <taxon>Bacteria</taxon>
        <taxon>Bacillati</taxon>
        <taxon>Actinomycetota</taxon>
        <taxon>Actinomycetes</taxon>
        <taxon>Mycobacteriales</taxon>
        <taxon>Corynebacteriaceae</taxon>
        <taxon>Corynebacterium</taxon>
    </lineage>
</organism>
<evidence type="ECO:0000256" key="11">
    <source>
        <dbReference type="ARBA" id="ARBA00023316"/>
    </source>
</evidence>
<evidence type="ECO:0000256" key="13">
    <source>
        <dbReference type="ARBA" id="ARBA00049902"/>
    </source>
</evidence>
<keyword evidence="6" id="KW-0808">Transferase</keyword>
<dbReference type="Proteomes" id="UP000033566">
    <property type="component" value="Chromosome"/>
</dbReference>
<keyword evidence="7" id="KW-0378">Hydrolase</keyword>
<feature type="domain" description="PASTA" evidence="15">
    <location>
        <begin position="672"/>
        <end position="737"/>
    </location>
</feature>
<dbReference type="InterPro" id="IPR005543">
    <property type="entry name" value="PASTA_dom"/>
</dbReference>
<proteinExistence type="inferred from homology"/>
<dbReference type="PANTHER" id="PTHR32282">
    <property type="entry name" value="BINDING PROTEIN TRANSPEPTIDASE, PUTATIVE-RELATED"/>
    <property type="match status" value="1"/>
</dbReference>
<dbReference type="EMBL" id="CP011311">
    <property type="protein sequence ID" value="AKE38166.1"/>
    <property type="molecule type" value="Genomic_DNA"/>
</dbReference>
<dbReference type="Gene3D" id="1.10.3810.10">
    <property type="entry name" value="Biosynthetic peptidoglycan transglycosylase-like"/>
    <property type="match status" value="1"/>
</dbReference>
<comment type="catalytic activity">
    <reaction evidence="12">
        <text>Preferential cleavage: (Ac)2-L-Lys-D-Ala-|-D-Ala. Also transpeptidation of peptidyl-alanyl moieties that are N-acyl substituents of D-alanine.</text>
        <dbReference type="EC" id="3.4.16.4"/>
    </reaction>
</comment>
<evidence type="ECO:0000256" key="4">
    <source>
        <dbReference type="ARBA" id="ARBA00022670"/>
    </source>
</evidence>
<dbReference type="GO" id="GO:0071555">
    <property type="term" value="P:cell wall organization"/>
    <property type="evidence" value="ECO:0007669"/>
    <property type="project" value="UniProtKB-KW"/>
</dbReference>
<comment type="catalytic activity">
    <reaction evidence="13">
        <text>[GlcNAc-(1-&gt;4)-Mur2Ac(oyl-L-Ala-gamma-D-Glu-L-Lys-D-Ala-D-Ala)](n)-di-trans,octa-cis-undecaprenyl diphosphate + beta-D-GlcNAc-(1-&gt;4)-Mur2Ac(oyl-L-Ala-gamma-D-Glu-L-Lys-D-Ala-D-Ala)-di-trans,octa-cis-undecaprenyl diphosphate = [GlcNAc-(1-&gt;4)-Mur2Ac(oyl-L-Ala-gamma-D-Glu-L-Lys-D-Ala-D-Ala)](n+1)-di-trans,octa-cis-undecaprenyl diphosphate + di-trans,octa-cis-undecaprenyl diphosphate + H(+)</text>
        <dbReference type="Rhea" id="RHEA:23708"/>
        <dbReference type="Rhea" id="RHEA-COMP:9602"/>
        <dbReference type="Rhea" id="RHEA-COMP:9603"/>
        <dbReference type="ChEBI" id="CHEBI:15378"/>
        <dbReference type="ChEBI" id="CHEBI:58405"/>
        <dbReference type="ChEBI" id="CHEBI:60033"/>
        <dbReference type="ChEBI" id="CHEBI:78435"/>
        <dbReference type="EC" id="2.4.99.28"/>
    </reaction>
</comment>
<dbReference type="GO" id="GO:0009002">
    <property type="term" value="F:serine-type D-Ala-D-Ala carboxypeptidase activity"/>
    <property type="evidence" value="ECO:0007669"/>
    <property type="project" value="UniProtKB-EC"/>
</dbReference>
<keyword evidence="9" id="KW-0573">Peptidoglycan synthesis</keyword>
<evidence type="ECO:0000256" key="7">
    <source>
        <dbReference type="ARBA" id="ARBA00022801"/>
    </source>
</evidence>